<dbReference type="EMBL" id="CP012678">
    <property type="protein sequence ID" value="ALF58796.1"/>
    <property type="molecule type" value="Genomic_DNA"/>
</dbReference>
<evidence type="ECO:0000259" key="11">
    <source>
        <dbReference type="PROSITE" id="PS50109"/>
    </source>
</evidence>
<name>A0A0M4T634_9GAMM</name>
<dbReference type="EC" id="2.7.13.3" evidence="3"/>
<evidence type="ECO:0000256" key="6">
    <source>
        <dbReference type="ARBA" id="ARBA00022692"/>
    </source>
</evidence>
<evidence type="ECO:0000256" key="9">
    <source>
        <dbReference type="ARBA" id="ARBA00023136"/>
    </source>
</evidence>
<keyword evidence="13" id="KW-1185">Reference proteome</keyword>
<dbReference type="RefSeq" id="WP_062533192.1">
    <property type="nucleotide sequence ID" value="NZ_CP012678.1"/>
</dbReference>
<feature type="domain" description="Histidine kinase" evidence="11">
    <location>
        <begin position="224"/>
        <end position="432"/>
    </location>
</feature>
<dbReference type="InterPro" id="IPR005467">
    <property type="entry name" value="His_kinase_dom"/>
</dbReference>
<dbReference type="PRINTS" id="PR00344">
    <property type="entry name" value="BCTRLSENSOR"/>
</dbReference>
<keyword evidence="4" id="KW-0597">Phosphoprotein</keyword>
<dbReference type="SUPFAM" id="SSF47384">
    <property type="entry name" value="Homodimeric domain of signal transducing histidine kinase"/>
    <property type="match status" value="1"/>
</dbReference>
<keyword evidence="5" id="KW-0808">Transferase</keyword>
<feature type="transmembrane region" description="Helical" evidence="10">
    <location>
        <begin position="12"/>
        <end position="35"/>
    </location>
</feature>
<organism evidence="12 13">
    <name type="scientific">Psychrobacter urativorans</name>
    <dbReference type="NCBI Taxonomy" id="45610"/>
    <lineage>
        <taxon>Bacteria</taxon>
        <taxon>Pseudomonadati</taxon>
        <taxon>Pseudomonadota</taxon>
        <taxon>Gammaproteobacteria</taxon>
        <taxon>Moraxellales</taxon>
        <taxon>Moraxellaceae</taxon>
        <taxon>Psychrobacter</taxon>
    </lineage>
</organism>
<dbReference type="SUPFAM" id="SSF55874">
    <property type="entry name" value="ATPase domain of HSP90 chaperone/DNA topoisomerase II/histidine kinase"/>
    <property type="match status" value="1"/>
</dbReference>
<evidence type="ECO:0000256" key="2">
    <source>
        <dbReference type="ARBA" id="ARBA00004370"/>
    </source>
</evidence>
<dbReference type="InterPro" id="IPR050428">
    <property type="entry name" value="TCS_sensor_his_kinase"/>
</dbReference>
<keyword evidence="6 10" id="KW-0812">Transmembrane</keyword>
<evidence type="ECO:0000313" key="12">
    <source>
        <dbReference type="EMBL" id="ALF58796.1"/>
    </source>
</evidence>
<dbReference type="OrthoDB" id="9121563at2"/>
<sequence length="443" mass="50052">MKAFDSISQKFRLSYLIFTAILCVTFVSIFFYAGIHMEEMLVKSRLLEQLSLSIKQSGIQNHYAADSGINIYRFDTAPPELQAKATETVQEITVEVNGQNRELHFFTHQKEGQRYILTYLLEDHMALEDYPVLAIFEHFEAIFLQTLLLAVLLSFAIAILFSYVSSYQITKPLLILKNAVETDNESLSTLLHLPSEVGVLARVIDDKNQKLASYLLREQLFTGDVSHELRTPLTIIIGAAEVLESQLPLDSQQREFTRRIHHTATETSDIITALLMLSRTPEQLDAPRTIINSVITSEVERLQYLIGYKSVTCEIIADHSYAAMVRPELLKMAVGNLIKNAFQYTESGQVTITIDYDFITVVDSGIGIRESMTPHLFERFERGGIDDINAIEGSGLGLSIVQRIMVHLGWQLHYQPNASGGSTFKIQYKNALSQIDSNDYNNE</sequence>
<dbReference type="SMART" id="SM00388">
    <property type="entry name" value="HisKA"/>
    <property type="match status" value="1"/>
</dbReference>
<protein>
    <recommendedName>
        <fullName evidence="3">histidine kinase</fullName>
        <ecNumber evidence="3">2.7.13.3</ecNumber>
    </recommendedName>
</protein>
<dbReference type="Gene3D" id="3.30.565.10">
    <property type="entry name" value="Histidine kinase-like ATPase, C-terminal domain"/>
    <property type="match status" value="1"/>
</dbReference>
<evidence type="ECO:0000256" key="10">
    <source>
        <dbReference type="SAM" id="Phobius"/>
    </source>
</evidence>
<dbReference type="InterPro" id="IPR004358">
    <property type="entry name" value="Sig_transdc_His_kin-like_C"/>
</dbReference>
<dbReference type="SMART" id="SM00387">
    <property type="entry name" value="HATPase_c"/>
    <property type="match status" value="1"/>
</dbReference>
<evidence type="ECO:0000313" key="13">
    <source>
        <dbReference type="Proteomes" id="UP000059847"/>
    </source>
</evidence>
<dbReference type="PANTHER" id="PTHR45436:SF16">
    <property type="entry name" value="HISTIDINE KINASE"/>
    <property type="match status" value="1"/>
</dbReference>
<dbReference type="AlphaFoldDB" id="A0A0M4T634"/>
<dbReference type="GO" id="GO:0000155">
    <property type="term" value="F:phosphorelay sensor kinase activity"/>
    <property type="evidence" value="ECO:0007669"/>
    <property type="project" value="InterPro"/>
</dbReference>
<evidence type="ECO:0000256" key="3">
    <source>
        <dbReference type="ARBA" id="ARBA00012438"/>
    </source>
</evidence>
<dbReference type="InterPro" id="IPR003661">
    <property type="entry name" value="HisK_dim/P_dom"/>
</dbReference>
<dbReference type="STRING" id="45610.AOC03_00965"/>
<dbReference type="Pfam" id="PF02518">
    <property type="entry name" value="HATPase_c"/>
    <property type="match status" value="1"/>
</dbReference>
<keyword evidence="8 10" id="KW-1133">Transmembrane helix</keyword>
<reference evidence="12 13" key="1">
    <citation type="submission" date="2015-09" db="EMBL/GenBank/DDBJ databases">
        <title>Complete genome of Psychrobacter urativorans R10.10B.</title>
        <authorList>
            <person name="See-Too W.S."/>
            <person name="Chan K.G."/>
        </authorList>
    </citation>
    <scope>NUCLEOTIDE SEQUENCE [LARGE SCALE GENOMIC DNA]</scope>
    <source>
        <strain evidence="12 13">R10.10B</strain>
    </source>
</reference>
<dbReference type="CDD" id="cd00082">
    <property type="entry name" value="HisKA"/>
    <property type="match status" value="1"/>
</dbReference>
<evidence type="ECO:0000256" key="4">
    <source>
        <dbReference type="ARBA" id="ARBA00022553"/>
    </source>
</evidence>
<evidence type="ECO:0000256" key="7">
    <source>
        <dbReference type="ARBA" id="ARBA00022777"/>
    </source>
</evidence>
<keyword evidence="7" id="KW-0418">Kinase</keyword>
<evidence type="ECO:0000256" key="1">
    <source>
        <dbReference type="ARBA" id="ARBA00000085"/>
    </source>
</evidence>
<dbReference type="PANTHER" id="PTHR45436">
    <property type="entry name" value="SENSOR HISTIDINE KINASE YKOH"/>
    <property type="match status" value="1"/>
</dbReference>
<gene>
    <name evidence="12" type="ORF">AOC03_00965</name>
</gene>
<proteinExistence type="predicted"/>
<dbReference type="KEGG" id="pur:AOC03_00965"/>
<dbReference type="Gene3D" id="1.10.287.130">
    <property type="match status" value="1"/>
</dbReference>
<keyword evidence="9 10" id="KW-0472">Membrane</keyword>
<feature type="transmembrane region" description="Helical" evidence="10">
    <location>
        <begin position="142"/>
        <end position="164"/>
    </location>
</feature>
<evidence type="ECO:0000256" key="8">
    <source>
        <dbReference type="ARBA" id="ARBA00022989"/>
    </source>
</evidence>
<comment type="subcellular location">
    <subcellularLocation>
        <location evidence="2">Membrane</location>
    </subcellularLocation>
</comment>
<dbReference type="GO" id="GO:0005886">
    <property type="term" value="C:plasma membrane"/>
    <property type="evidence" value="ECO:0007669"/>
    <property type="project" value="TreeGrafter"/>
</dbReference>
<accession>A0A0M4T634</accession>
<evidence type="ECO:0000256" key="5">
    <source>
        <dbReference type="ARBA" id="ARBA00022679"/>
    </source>
</evidence>
<dbReference type="Pfam" id="PF00512">
    <property type="entry name" value="HisKA"/>
    <property type="match status" value="1"/>
</dbReference>
<dbReference type="InterPro" id="IPR036890">
    <property type="entry name" value="HATPase_C_sf"/>
</dbReference>
<dbReference type="Proteomes" id="UP000059847">
    <property type="component" value="Chromosome"/>
</dbReference>
<dbReference type="PROSITE" id="PS50109">
    <property type="entry name" value="HIS_KIN"/>
    <property type="match status" value="1"/>
</dbReference>
<comment type="catalytic activity">
    <reaction evidence="1">
        <text>ATP + protein L-histidine = ADP + protein N-phospho-L-histidine.</text>
        <dbReference type="EC" id="2.7.13.3"/>
    </reaction>
</comment>
<dbReference type="InterPro" id="IPR036097">
    <property type="entry name" value="HisK_dim/P_sf"/>
</dbReference>
<dbReference type="InterPro" id="IPR003594">
    <property type="entry name" value="HATPase_dom"/>
</dbReference>